<evidence type="ECO:0000256" key="1">
    <source>
        <dbReference type="ARBA" id="ARBA00022649"/>
    </source>
</evidence>
<protein>
    <submittedName>
        <fullName evidence="2">Type II toxin-antitoxin system RelE/ParE family toxin</fullName>
    </submittedName>
</protein>
<dbReference type="PANTHER" id="PTHR38813">
    <property type="match status" value="1"/>
</dbReference>
<keyword evidence="1" id="KW-1277">Toxin-antitoxin system</keyword>
<dbReference type="Gene3D" id="3.30.2310.20">
    <property type="entry name" value="RelE-like"/>
    <property type="match status" value="1"/>
</dbReference>
<dbReference type="Proteomes" id="UP000830167">
    <property type="component" value="Chromosome"/>
</dbReference>
<proteinExistence type="predicted"/>
<dbReference type="InterPro" id="IPR052747">
    <property type="entry name" value="TA_system_RelE_toxin"/>
</dbReference>
<accession>A0ABY4CHZ2</accession>
<dbReference type="SUPFAM" id="SSF143011">
    <property type="entry name" value="RelE-like"/>
    <property type="match status" value="1"/>
</dbReference>
<dbReference type="InterPro" id="IPR035093">
    <property type="entry name" value="RelE/ParE_toxin_dom_sf"/>
</dbReference>
<organism evidence="2 3">
    <name type="scientific">Fodinisporobacter ferrooxydans</name>
    <dbReference type="NCBI Taxonomy" id="2901836"/>
    <lineage>
        <taxon>Bacteria</taxon>
        <taxon>Bacillati</taxon>
        <taxon>Bacillota</taxon>
        <taxon>Bacilli</taxon>
        <taxon>Bacillales</taxon>
        <taxon>Alicyclobacillaceae</taxon>
        <taxon>Fodinisporobacter</taxon>
    </lineage>
</organism>
<dbReference type="EMBL" id="CP089291">
    <property type="protein sequence ID" value="UOF89644.1"/>
    <property type="molecule type" value="Genomic_DNA"/>
</dbReference>
<name>A0ABY4CHZ2_9BACL</name>
<dbReference type="InterPro" id="IPR007712">
    <property type="entry name" value="RelE/ParE_toxin"/>
</dbReference>
<dbReference type="PANTHER" id="PTHR38813:SF1">
    <property type="entry name" value="TOXIN RELE1-RELATED"/>
    <property type="match status" value="1"/>
</dbReference>
<reference evidence="2" key="1">
    <citation type="submission" date="2021-12" db="EMBL/GenBank/DDBJ databases">
        <title>Alicyclobacillaceae gen. nov., sp. nov., isolated from chalcocite enrichment system.</title>
        <authorList>
            <person name="Jiang Z."/>
        </authorList>
    </citation>
    <scope>NUCLEOTIDE SEQUENCE</scope>
    <source>
        <strain evidence="2">MYW30-H2</strain>
    </source>
</reference>
<dbReference type="Pfam" id="PF05016">
    <property type="entry name" value="ParE_toxin"/>
    <property type="match status" value="1"/>
</dbReference>
<evidence type="ECO:0000313" key="2">
    <source>
        <dbReference type="EMBL" id="UOF89644.1"/>
    </source>
</evidence>
<sequence length="87" mass="9917">MSSGYKLTYHKEAVKFIAKQEKVIQERIAQGLKGLLTVPPVGDIKRMKGQAGIYRLRIGTLRLLFEIQHSEKIVYIRAIDSRGGIYK</sequence>
<gene>
    <name evidence="2" type="ORF">LSG31_17425</name>
</gene>
<keyword evidence="3" id="KW-1185">Reference proteome</keyword>
<evidence type="ECO:0000313" key="3">
    <source>
        <dbReference type="Proteomes" id="UP000830167"/>
    </source>
</evidence>
<dbReference type="RefSeq" id="WP_347436333.1">
    <property type="nucleotide sequence ID" value="NZ_CP089291.1"/>
</dbReference>